<name>A0ABS1TKM6_9BACI</name>
<gene>
    <name evidence="1" type="ORF">JK635_02310</name>
</gene>
<organism evidence="1 2">
    <name type="scientific">Neobacillus paridis</name>
    <dbReference type="NCBI Taxonomy" id="2803862"/>
    <lineage>
        <taxon>Bacteria</taxon>
        <taxon>Bacillati</taxon>
        <taxon>Bacillota</taxon>
        <taxon>Bacilli</taxon>
        <taxon>Bacillales</taxon>
        <taxon>Bacillaceae</taxon>
        <taxon>Neobacillus</taxon>
    </lineage>
</organism>
<sequence>MFSVNLRDERLGMINENRHGSKMEIIKYNRALDILVKFEKGSPIHTNWDSFIKGTVKSPYDKSVYSIAYLGEGDYKTSENGKITR</sequence>
<evidence type="ECO:0000313" key="2">
    <source>
        <dbReference type="Proteomes" id="UP000623967"/>
    </source>
</evidence>
<evidence type="ECO:0000313" key="1">
    <source>
        <dbReference type="EMBL" id="MBL4951073.1"/>
    </source>
</evidence>
<proteinExistence type="predicted"/>
<keyword evidence="2" id="KW-1185">Reference proteome</keyword>
<protein>
    <submittedName>
        <fullName evidence="1">Uncharacterized protein</fullName>
    </submittedName>
</protein>
<reference evidence="1 2" key="1">
    <citation type="submission" date="2021-01" db="EMBL/GenBank/DDBJ databases">
        <title>Genome public.</title>
        <authorList>
            <person name="Liu C."/>
            <person name="Sun Q."/>
        </authorList>
    </citation>
    <scope>NUCLEOTIDE SEQUENCE [LARGE SCALE GENOMIC DNA]</scope>
    <source>
        <strain evidence="1 2">YIM B02564</strain>
    </source>
</reference>
<comment type="caution">
    <text evidence="1">The sequence shown here is derived from an EMBL/GenBank/DDBJ whole genome shotgun (WGS) entry which is preliminary data.</text>
</comment>
<dbReference type="RefSeq" id="WP_202652038.1">
    <property type="nucleotide sequence ID" value="NZ_JAESWB010000025.1"/>
</dbReference>
<dbReference type="EMBL" id="JAESWB010000025">
    <property type="protein sequence ID" value="MBL4951073.1"/>
    <property type="molecule type" value="Genomic_DNA"/>
</dbReference>
<accession>A0ABS1TKM6</accession>
<dbReference type="Proteomes" id="UP000623967">
    <property type="component" value="Unassembled WGS sequence"/>
</dbReference>